<accession>A0A6P1TPM2</accession>
<dbReference type="EMBL" id="CP048000">
    <property type="protein sequence ID" value="QHQ62149.1"/>
    <property type="molecule type" value="Genomic_DNA"/>
</dbReference>
<dbReference type="Pfam" id="PF06224">
    <property type="entry name" value="AlkZ-like"/>
    <property type="match status" value="1"/>
</dbReference>
<keyword evidence="2" id="KW-1185">Reference proteome</keyword>
<name>A0A6P1TPM2_9FIRM</name>
<dbReference type="RefSeq" id="WP_161838974.1">
    <property type="nucleotide sequence ID" value="NZ_CP048000.1"/>
</dbReference>
<proteinExistence type="predicted"/>
<sequence length="395" mass="46911">MEQIFLTNKQARRFILLKQGLIGGYRFSGKRGILEFIKQAGCIQFDPIDICGKNAELVLQARIKEFSKQKLYELLYKERSLIDYYDKNLAIIGVEDWIYFGRIRDYYRNHGRNKVEIDAVADQIKDFIWRNGPVCSKDIDFGQKIDWYWGNSTSLSRVALETMYFRGELIIHHKKGAIKYYDLAENYIPEQVLKAEEPNKDDIEYMKWNVLRRISAVGLLWNKPSDAWLFIRNMKSKERNQVFDELLREDKIIIITVQDIKEKFYCLKSDMGLLQLILSNPVLKRRMEFIAPLDNMIWDRRLIKAIFNYDYKWEIYTPQTERKYGYYVLPVLYGDTFIGRIELVNDRKNKCLQVKNIWLEEGSKPTKKLEENLKSAVNKFADFNGCHTIQYSIVL</sequence>
<dbReference type="KEGG" id="anr:Ana3638_16310"/>
<gene>
    <name evidence="1" type="ORF">Ana3638_16310</name>
</gene>
<protein>
    <submittedName>
        <fullName evidence="1">Winged helix-turn-helix domain-containing protein</fullName>
    </submittedName>
</protein>
<dbReference type="PANTHER" id="PTHR30528">
    <property type="entry name" value="CYTOPLASMIC PROTEIN"/>
    <property type="match status" value="1"/>
</dbReference>
<evidence type="ECO:0000313" key="2">
    <source>
        <dbReference type="Proteomes" id="UP000464314"/>
    </source>
</evidence>
<organism evidence="1 2">
    <name type="scientific">Anaerocolumna sedimenticola</name>
    <dbReference type="NCBI Taxonomy" id="2696063"/>
    <lineage>
        <taxon>Bacteria</taxon>
        <taxon>Bacillati</taxon>
        <taxon>Bacillota</taxon>
        <taxon>Clostridia</taxon>
        <taxon>Lachnospirales</taxon>
        <taxon>Lachnospiraceae</taxon>
        <taxon>Anaerocolumna</taxon>
    </lineage>
</organism>
<dbReference type="InterPro" id="IPR009351">
    <property type="entry name" value="AlkZ-like"/>
</dbReference>
<dbReference type="PANTHER" id="PTHR30528:SF0">
    <property type="entry name" value="CYTOPLASMIC PROTEIN"/>
    <property type="match status" value="1"/>
</dbReference>
<dbReference type="Proteomes" id="UP000464314">
    <property type="component" value="Chromosome"/>
</dbReference>
<evidence type="ECO:0000313" key="1">
    <source>
        <dbReference type="EMBL" id="QHQ62149.1"/>
    </source>
</evidence>
<reference evidence="1 2" key="1">
    <citation type="submission" date="2020-01" db="EMBL/GenBank/DDBJ databases">
        <title>Genome analysis of Anaerocolumna sp. CBA3638.</title>
        <authorList>
            <person name="Kim J."/>
            <person name="Roh S.W."/>
        </authorList>
    </citation>
    <scope>NUCLEOTIDE SEQUENCE [LARGE SCALE GENOMIC DNA]</scope>
    <source>
        <strain evidence="1 2">CBA3638</strain>
    </source>
</reference>
<dbReference type="AlphaFoldDB" id="A0A6P1TPM2"/>